<feature type="transmembrane region" description="Helical" evidence="1">
    <location>
        <begin position="12"/>
        <end position="33"/>
    </location>
</feature>
<dbReference type="GO" id="GO:0071555">
    <property type="term" value="P:cell wall organization"/>
    <property type="evidence" value="ECO:0007669"/>
    <property type="project" value="TreeGrafter"/>
</dbReference>
<dbReference type="InterPro" id="IPR050515">
    <property type="entry name" value="Beta-lactam/transpept"/>
</dbReference>
<keyword evidence="1" id="KW-0472">Membrane</keyword>
<protein>
    <submittedName>
        <fullName evidence="3">Cell division protein FtsI</fullName>
    </submittedName>
</protein>
<dbReference type="InterPro" id="IPR001460">
    <property type="entry name" value="PCN-bd_Tpept"/>
</dbReference>
<sequence length="630" mass="65308">MPPAPAGSRRRGPLLVLVSLLAIIAVVIAVLQWRDRFGSGEAEAEELAAALSAGEAPDQAEHDRILGPLLEAGAVPQVSLADPGSARDGIRTATLEWTWTLPNGDGTWEYTTPATLRRGEDGWRAELAPAAYAPDLTASEHLELTTLDPALGSITDRDGTVLFSELPVITLGLDKTQLDEGELDSSARDLAGLLGIDADRYAQSVTGHGPDAFVAALTIREEAAGDYPLEEAAQVAGYLAVDGTRPLAIQRDYAPGVLGSLREASAEDIEDSDGQLEAGDLVPSGGVIAAARDEVLGTPGLEVRAVDEDSDATRSLHRIEPVDGSAVPTTLDDDVQRLATAAISEEDSPSAVIVLQPSSGDVLAATLGPTGQSYPVGLVGRYAPGSTFKAVTALSLLRAGLTPDTEIECPETAVVAGRSFKNADSMNPSLFGTMPLRSAIAHSCNTAMLLQHETVDQVALADAATTLGIGQDAPAGLDAFMGSVDPQDTGAEHAAAMMGQGRVLASPLSMAVVLASVQNGATVAPRILADQQPVTPEVPTPLTEQETAQMQEMLRGVVTDGSLDEFADLPGEPVIGKTGTAEWVDEDGELKLHSWVIVAQGDLVVAAFVEDGSYGSVTAGPIAREVLEGL</sequence>
<dbReference type="GO" id="GO:0071972">
    <property type="term" value="F:peptidoglycan L,D-transpeptidase activity"/>
    <property type="evidence" value="ECO:0007669"/>
    <property type="project" value="TreeGrafter"/>
</dbReference>
<dbReference type="Gene3D" id="3.30.1390.30">
    <property type="entry name" value="Penicillin-binding protein 2a, domain 3"/>
    <property type="match status" value="1"/>
</dbReference>
<evidence type="ECO:0000256" key="1">
    <source>
        <dbReference type="SAM" id="Phobius"/>
    </source>
</evidence>
<keyword evidence="3" id="KW-0131">Cell cycle</keyword>
<dbReference type="SUPFAM" id="SSF56601">
    <property type="entry name" value="beta-lactamase/transpeptidase-like"/>
    <property type="match status" value="1"/>
</dbReference>
<keyword evidence="4" id="KW-1185">Reference proteome</keyword>
<dbReference type="OrthoDB" id="5241017at2"/>
<accession>A0A220UDI1</accession>
<dbReference type="EMBL" id="CP022316">
    <property type="protein sequence ID" value="ASK66274.1"/>
    <property type="molecule type" value="Genomic_DNA"/>
</dbReference>
<gene>
    <name evidence="3" type="ORF">CFK39_11100</name>
</gene>
<keyword evidence="1" id="KW-0812">Transmembrane</keyword>
<dbReference type="GO" id="GO:0051301">
    <property type="term" value="P:cell division"/>
    <property type="evidence" value="ECO:0007669"/>
    <property type="project" value="UniProtKB-KW"/>
</dbReference>
<dbReference type="Pfam" id="PF00905">
    <property type="entry name" value="Transpeptidase"/>
    <property type="match status" value="1"/>
</dbReference>
<evidence type="ECO:0000259" key="2">
    <source>
        <dbReference type="Pfam" id="PF00905"/>
    </source>
</evidence>
<dbReference type="InterPro" id="IPR012338">
    <property type="entry name" value="Beta-lactam/transpept-like"/>
</dbReference>
<organism evidence="3 4">
    <name type="scientific">Brachybacterium avium</name>
    <dbReference type="NCBI Taxonomy" id="2017485"/>
    <lineage>
        <taxon>Bacteria</taxon>
        <taxon>Bacillati</taxon>
        <taxon>Actinomycetota</taxon>
        <taxon>Actinomycetes</taxon>
        <taxon>Micrococcales</taxon>
        <taxon>Dermabacteraceae</taxon>
        <taxon>Brachybacterium</taxon>
    </lineage>
</organism>
<dbReference type="GO" id="GO:0008658">
    <property type="term" value="F:penicillin binding"/>
    <property type="evidence" value="ECO:0007669"/>
    <property type="project" value="InterPro"/>
</dbReference>
<keyword evidence="3" id="KW-0132">Cell division</keyword>
<feature type="domain" description="Penicillin-binding protein transpeptidase" evidence="2">
    <location>
        <begin position="351"/>
        <end position="628"/>
    </location>
</feature>
<dbReference type="SUPFAM" id="SSF56519">
    <property type="entry name" value="Penicillin binding protein dimerisation domain"/>
    <property type="match status" value="1"/>
</dbReference>
<reference evidence="4" key="1">
    <citation type="submission" date="2017-07" db="EMBL/GenBank/DDBJ databases">
        <title>Brachybacterium sp. VR2415.</title>
        <authorList>
            <person name="Tak E.J."/>
            <person name="Bae J.-W."/>
        </authorList>
    </citation>
    <scope>NUCLEOTIDE SEQUENCE [LARGE SCALE GENOMIC DNA]</scope>
    <source>
        <strain evidence="4">VR2415</strain>
    </source>
</reference>
<dbReference type="RefSeq" id="WP_089065515.1">
    <property type="nucleotide sequence ID" value="NZ_CP022316.1"/>
</dbReference>
<dbReference type="PANTHER" id="PTHR30627:SF24">
    <property type="entry name" value="PENICILLIN-BINDING PROTEIN 4B"/>
    <property type="match status" value="1"/>
</dbReference>
<evidence type="ECO:0000313" key="3">
    <source>
        <dbReference type="EMBL" id="ASK66274.1"/>
    </source>
</evidence>
<dbReference type="Proteomes" id="UP000198398">
    <property type="component" value="Chromosome"/>
</dbReference>
<dbReference type="Gene3D" id="3.40.710.10">
    <property type="entry name" value="DD-peptidase/beta-lactamase superfamily"/>
    <property type="match status" value="1"/>
</dbReference>
<dbReference type="KEGG" id="brv:CFK39_11100"/>
<dbReference type="Gene3D" id="3.90.1310.10">
    <property type="entry name" value="Penicillin-binding protein 2a (Domain 2)"/>
    <property type="match status" value="1"/>
</dbReference>
<dbReference type="AlphaFoldDB" id="A0A220UDI1"/>
<keyword evidence="1" id="KW-1133">Transmembrane helix</keyword>
<proteinExistence type="predicted"/>
<dbReference type="PANTHER" id="PTHR30627">
    <property type="entry name" value="PEPTIDOGLYCAN D,D-TRANSPEPTIDASE"/>
    <property type="match status" value="1"/>
</dbReference>
<dbReference type="GO" id="GO:0005886">
    <property type="term" value="C:plasma membrane"/>
    <property type="evidence" value="ECO:0007669"/>
    <property type="project" value="TreeGrafter"/>
</dbReference>
<dbReference type="InterPro" id="IPR036138">
    <property type="entry name" value="PBP_dimer_sf"/>
</dbReference>
<name>A0A220UDI1_9MICO</name>
<evidence type="ECO:0000313" key="4">
    <source>
        <dbReference type="Proteomes" id="UP000198398"/>
    </source>
</evidence>